<accession>A0A345NQL7</accession>
<evidence type="ECO:0000256" key="2">
    <source>
        <dbReference type="SAM" id="SignalP"/>
    </source>
</evidence>
<dbReference type="InterPro" id="IPR029046">
    <property type="entry name" value="LolA/LolB/LppX"/>
</dbReference>
<dbReference type="AlphaFoldDB" id="A0A345NQL7"/>
<protein>
    <recommendedName>
        <fullName evidence="5">LppX_LprAFG lipoprotein</fullName>
    </recommendedName>
</protein>
<name>A0A345NQL7_9MICO</name>
<proteinExistence type="predicted"/>
<feature type="compositionally biased region" description="Low complexity" evidence="1">
    <location>
        <begin position="37"/>
        <end position="70"/>
    </location>
</feature>
<dbReference type="SUPFAM" id="SSF89392">
    <property type="entry name" value="Prokaryotic lipoproteins and lipoprotein localization factors"/>
    <property type="match status" value="1"/>
</dbReference>
<dbReference type="OrthoDB" id="3781094at2"/>
<sequence length="289" mass="30374">MKSTHRRWAGLLTAGALGLSLVACGGDDPAGRTTDVPTGTTQESATGTEAAGESSTETAAGTEAATPAEGQEVDIQEFLAMLKSPGEEKLSSYTLDMVMNMGSQEMDMSGKADLSGDSPAFDIEMTLPGMGEAHMILAGGEVFMSMPGVTQEGKFMQVPKEQLGDAASQLDEVDITTTWDAWEEGASKVVFLGEDDVDGQQMRHYEVTVDSAAALDASGQTGDDAAAASAMMGEEITYEVWLDADNLMRKIAFELDGVVSEIHADNWGEPMDIQAPTAEEIQEGLPSSG</sequence>
<evidence type="ECO:0008006" key="5">
    <source>
        <dbReference type="Google" id="ProtNLM"/>
    </source>
</evidence>
<dbReference type="Proteomes" id="UP000253790">
    <property type="component" value="Chromosome"/>
</dbReference>
<organism evidence="3 4">
    <name type="scientific">Ornithinimicrobium avium</name>
    <dbReference type="NCBI Taxonomy" id="2283195"/>
    <lineage>
        <taxon>Bacteria</taxon>
        <taxon>Bacillati</taxon>
        <taxon>Actinomycetota</taxon>
        <taxon>Actinomycetes</taxon>
        <taxon>Micrococcales</taxon>
        <taxon>Ornithinimicrobiaceae</taxon>
        <taxon>Ornithinimicrobium</taxon>
    </lineage>
</organism>
<dbReference type="Gene3D" id="2.50.20.20">
    <property type="match status" value="1"/>
</dbReference>
<reference evidence="3 4" key="1">
    <citation type="submission" date="2018-07" db="EMBL/GenBank/DDBJ databases">
        <title>Complete genome sequencing of Ornithinimicrobium sp. AMA3305.</title>
        <authorList>
            <person name="Bae J.-W."/>
        </authorList>
    </citation>
    <scope>NUCLEOTIDE SEQUENCE [LARGE SCALE GENOMIC DNA]</scope>
    <source>
        <strain evidence="3 4">AMA3305</strain>
    </source>
</reference>
<dbReference type="PROSITE" id="PS51257">
    <property type="entry name" value="PROKAR_LIPOPROTEIN"/>
    <property type="match status" value="1"/>
</dbReference>
<feature type="chain" id="PRO_5038600086" description="LppX_LprAFG lipoprotein" evidence="2">
    <location>
        <begin position="26"/>
        <end position="289"/>
    </location>
</feature>
<gene>
    <name evidence="3" type="ORF">DV701_15465</name>
</gene>
<feature type="region of interest" description="Disordered" evidence="1">
    <location>
        <begin position="30"/>
        <end position="70"/>
    </location>
</feature>
<evidence type="ECO:0000313" key="4">
    <source>
        <dbReference type="Proteomes" id="UP000253790"/>
    </source>
</evidence>
<dbReference type="KEGG" id="orn:DV701_15465"/>
<evidence type="ECO:0000256" key="1">
    <source>
        <dbReference type="SAM" id="MobiDB-lite"/>
    </source>
</evidence>
<dbReference type="RefSeq" id="WP_114929582.1">
    <property type="nucleotide sequence ID" value="NZ_CP031229.1"/>
</dbReference>
<dbReference type="EMBL" id="CP031229">
    <property type="protein sequence ID" value="AXH97325.1"/>
    <property type="molecule type" value="Genomic_DNA"/>
</dbReference>
<keyword evidence="4" id="KW-1185">Reference proteome</keyword>
<feature type="signal peptide" evidence="2">
    <location>
        <begin position="1"/>
        <end position="25"/>
    </location>
</feature>
<keyword evidence="2" id="KW-0732">Signal</keyword>
<evidence type="ECO:0000313" key="3">
    <source>
        <dbReference type="EMBL" id="AXH97325.1"/>
    </source>
</evidence>